<keyword evidence="2" id="KW-1185">Reference proteome</keyword>
<protein>
    <submittedName>
        <fullName evidence="1">Outer membrane lipoprotein-sorting protein</fullName>
    </submittedName>
</protein>
<dbReference type="Proteomes" id="UP000184010">
    <property type="component" value="Unassembled WGS sequence"/>
</dbReference>
<name>A0A1M7UQN1_9FIRM</name>
<proteinExistence type="predicted"/>
<sequence>MKVRFFLAILIGIAFLTTGCTKSADLNELISMSKDIQELYYEERNSGEIIFDGKVWAKDNQFKYEVTVYSNNEKIDTLGLLTDNSGKRTTYRIQNPNASIAPSTGISGTFQGIREDSFLRYIDRIGLEKAEIVGAEEVEGRQSVIVRTNTSNGVDPSKIWIDKKTGVPTKIEFAENEKIVTSLTYKNIKIGPGSVSDKEFEVPESALILE</sequence>
<organism evidence="1 2">
    <name type="scientific">Desulfitobacterium chlororespirans DSM 11544</name>
    <dbReference type="NCBI Taxonomy" id="1121395"/>
    <lineage>
        <taxon>Bacteria</taxon>
        <taxon>Bacillati</taxon>
        <taxon>Bacillota</taxon>
        <taxon>Clostridia</taxon>
        <taxon>Eubacteriales</taxon>
        <taxon>Desulfitobacteriaceae</taxon>
        <taxon>Desulfitobacterium</taxon>
    </lineage>
</organism>
<dbReference type="STRING" id="1121395.SAMN02745215_04399"/>
<evidence type="ECO:0000313" key="2">
    <source>
        <dbReference type="Proteomes" id="UP000184010"/>
    </source>
</evidence>
<keyword evidence="1" id="KW-0449">Lipoprotein</keyword>
<dbReference type="PROSITE" id="PS51257">
    <property type="entry name" value="PROKAR_LIPOPROTEIN"/>
    <property type="match status" value="1"/>
</dbReference>
<evidence type="ECO:0000313" key="1">
    <source>
        <dbReference type="EMBL" id="SHN85259.1"/>
    </source>
</evidence>
<reference evidence="2" key="1">
    <citation type="submission" date="2016-12" db="EMBL/GenBank/DDBJ databases">
        <authorList>
            <person name="Varghese N."/>
            <person name="Submissions S."/>
        </authorList>
    </citation>
    <scope>NUCLEOTIDE SEQUENCE [LARGE SCALE GENOMIC DNA]</scope>
    <source>
        <strain evidence="2">DSM 11544</strain>
    </source>
</reference>
<accession>A0A1M7UQN1</accession>
<dbReference type="Gene3D" id="2.50.20.10">
    <property type="entry name" value="Lipoprotein localisation LolA/LolB/LppX"/>
    <property type="match status" value="1"/>
</dbReference>
<dbReference type="AlphaFoldDB" id="A0A1M7UQN1"/>
<gene>
    <name evidence="1" type="ORF">SAMN02745215_04399</name>
</gene>
<dbReference type="EMBL" id="FRDN01000015">
    <property type="protein sequence ID" value="SHN85259.1"/>
    <property type="molecule type" value="Genomic_DNA"/>
</dbReference>